<sequence>MNWLGRWAVLRLSRFRCAIDCADSTVRVEGSFVRTAVFVSSPPSRPDPYVSVSSQWSSSSLVRFRRVVAPSSLSSSEPLWAPLIALSRLTDSSGRPVRSTLSRLSCDRRLFYGQSDEIGSKRWNARSAVGVTDQVFLAGRRVFRRALPLVQAKVWPRPGGVGARLLARHLVGLLPIAISASSWSAYSLIHPRPHPWPITPSFCPLALVNDTAVGRAGVISGAHY</sequence>
<dbReference type="WBParaSite" id="PSAMB.scaffold2321size23874.g17334.t1">
    <property type="protein sequence ID" value="PSAMB.scaffold2321size23874.g17334.t1"/>
    <property type="gene ID" value="PSAMB.scaffold2321size23874.g17334"/>
</dbReference>
<reference evidence="2" key="1">
    <citation type="submission" date="2022-11" db="UniProtKB">
        <authorList>
            <consortium name="WormBaseParasite"/>
        </authorList>
    </citation>
    <scope>IDENTIFICATION</scope>
</reference>
<evidence type="ECO:0000313" key="2">
    <source>
        <dbReference type="WBParaSite" id="PSAMB.scaffold2321size23874.g17334.t1"/>
    </source>
</evidence>
<evidence type="ECO:0000313" key="1">
    <source>
        <dbReference type="Proteomes" id="UP000887566"/>
    </source>
</evidence>
<keyword evidence="1" id="KW-1185">Reference proteome</keyword>
<protein>
    <submittedName>
        <fullName evidence="2">Secreted protein</fullName>
    </submittedName>
</protein>
<proteinExistence type="predicted"/>
<name>A0A914VSG3_9BILA</name>
<dbReference type="AlphaFoldDB" id="A0A914VSG3"/>
<dbReference type="Proteomes" id="UP000887566">
    <property type="component" value="Unplaced"/>
</dbReference>
<organism evidence="1 2">
    <name type="scientific">Plectus sambesii</name>
    <dbReference type="NCBI Taxonomy" id="2011161"/>
    <lineage>
        <taxon>Eukaryota</taxon>
        <taxon>Metazoa</taxon>
        <taxon>Ecdysozoa</taxon>
        <taxon>Nematoda</taxon>
        <taxon>Chromadorea</taxon>
        <taxon>Plectida</taxon>
        <taxon>Plectina</taxon>
        <taxon>Plectoidea</taxon>
        <taxon>Plectidae</taxon>
        <taxon>Plectus</taxon>
    </lineage>
</organism>
<accession>A0A914VSG3</accession>